<dbReference type="PANTHER" id="PTHR30055">
    <property type="entry name" value="HTH-TYPE TRANSCRIPTIONAL REGULATOR RUTR"/>
    <property type="match status" value="1"/>
</dbReference>
<accession>A0A0A0JK79</accession>
<comment type="caution">
    <text evidence="6">The sequence shown here is derived from an EMBL/GenBank/DDBJ whole genome shotgun (WGS) entry which is preliminary data.</text>
</comment>
<dbReference type="PANTHER" id="PTHR30055:SF234">
    <property type="entry name" value="HTH-TYPE TRANSCRIPTIONAL REGULATOR BETI"/>
    <property type="match status" value="1"/>
</dbReference>
<dbReference type="InterPro" id="IPR050109">
    <property type="entry name" value="HTH-type_TetR-like_transc_reg"/>
</dbReference>
<dbReference type="OrthoDB" id="956698at2"/>
<proteinExistence type="predicted"/>
<sequence length="192" mass="20349">MTSPAANRLLDALGEALVDQGLARTTVADIARIAGTSKRTFYEHFATKDEAFLALYAGRAAELIAAISAVVTDPSAPIADQIRGGVQAYLGHLAANPALARAHMLESHSLGRTGLEARRTLIDSHAAYVRDLVDRARAHHPDLRALSEAESVAVVAGLTELTLRAALDDERLDRPAHVDAAVDFITAVVTTP</sequence>
<dbReference type="InterPro" id="IPR001647">
    <property type="entry name" value="HTH_TetR"/>
</dbReference>
<name>A0A0A0JK79_9MICO</name>
<dbReference type="GO" id="GO:0003700">
    <property type="term" value="F:DNA-binding transcription factor activity"/>
    <property type="evidence" value="ECO:0007669"/>
    <property type="project" value="TreeGrafter"/>
</dbReference>
<keyword evidence="1" id="KW-0805">Transcription regulation</keyword>
<protein>
    <recommendedName>
        <fullName evidence="5">HTH tetR-type domain-containing protein</fullName>
    </recommendedName>
</protein>
<evidence type="ECO:0000256" key="2">
    <source>
        <dbReference type="ARBA" id="ARBA00023125"/>
    </source>
</evidence>
<dbReference type="PROSITE" id="PS50977">
    <property type="entry name" value="HTH_TETR_2"/>
    <property type="match status" value="1"/>
</dbReference>
<evidence type="ECO:0000256" key="3">
    <source>
        <dbReference type="ARBA" id="ARBA00023163"/>
    </source>
</evidence>
<evidence type="ECO:0000313" key="7">
    <source>
        <dbReference type="Proteomes" id="UP000030011"/>
    </source>
</evidence>
<dbReference type="PRINTS" id="PR00455">
    <property type="entry name" value="HTHTETR"/>
</dbReference>
<keyword evidence="7" id="KW-1185">Reference proteome</keyword>
<keyword evidence="2 4" id="KW-0238">DNA-binding</keyword>
<dbReference type="GO" id="GO:0000976">
    <property type="term" value="F:transcription cis-regulatory region binding"/>
    <property type="evidence" value="ECO:0007669"/>
    <property type="project" value="TreeGrafter"/>
</dbReference>
<dbReference type="RefSeq" id="WP_052112076.1">
    <property type="nucleotide sequence ID" value="NZ_AVPK01000004.1"/>
</dbReference>
<dbReference type="eggNOG" id="COG1309">
    <property type="taxonomic scope" value="Bacteria"/>
</dbReference>
<gene>
    <name evidence="6" type="ORF">N803_12355</name>
</gene>
<organism evidence="6 7">
    <name type="scientific">Knoellia subterranea KCTC 19937</name>
    <dbReference type="NCBI Taxonomy" id="1385521"/>
    <lineage>
        <taxon>Bacteria</taxon>
        <taxon>Bacillati</taxon>
        <taxon>Actinomycetota</taxon>
        <taxon>Actinomycetes</taxon>
        <taxon>Micrococcales</taxon>
        <taxon>Intrasporangiaceae</taxon>
        <taxon>Knoellia</taxon>
    </lineage>
</organism>
<evidence type="ECO:0000256" key="1">
    <source>
        <dbReference type="ARBA" id="ARBA00023015"/>
    </source>
</evidence>
<dbReference type="Pfam" id="PF00440">
    <property type="entry name" value="TetR_N"/>
    <property type="match status" value="1"/>
</dbReference>
<dbReference type="STRING" id="1385521.N803_12355"/>
<dbReference type="AlphaFoldDB" id="A0A0A0JK79"/>
<reference evidence="6 7" key="1">
    <citation type="submission" date="2013-08" db="EMBL/GenBank/DDBJ databases">
        <title>The genome sequence of Knoellia subterranea.</title>
        <authorList>
            <person name="Zhu W."/>
            <person name="Wang G."/>
        </authorList>
    </citation>
    <scope>NUCLEOTIDE SEQUENCE [LARGE SCALE GENOMIC DNA]</scope>
    <source>
        <strain evidence="6 7">KCTC 19937</strain>
    </source>
</reference>
<feature type="DNA-binding region" description="H-T-H motif" evidence="4">
    <location>
        <begin position="26"/>
        <end position="45"/>
    </location>
</feature>
<dbReference type="SUPFAM" id="SSF46689">
    <property type="entry name" value="Homeodomain-like"/>
    <property type="match status" value="1"/>
</dbReference>
<dbReference type="Proteomes" id="UP000030011">
    <property type="component" value="Unassembled WGS sequence"/>
</dbReference>
<dbReference type="InterPro" id="IPR009057">
    <property type="entry name" value="Homeodomain-like_sf"/>
</dbReference>
<evidence type="ECO:0000313" key="6">
    <source>
        <dbReference type="EMBL" id="KGN37845.1"/>
    </source>
</evidence>
<feature type="domain" description="HTH tetR-type" evidence="5">
    <location>
        <begin position="3"/>
        <end position="63"/>
    </location>
</feature>
<keyword evidence="3" id="KW-0804">Transcription</keyword>
<evidence type="ECO:0000259" key="5">
    <source>
        <dbReference type="PROSITE" id="PS50977"/>
    </source>
</evidence>
<dbReference type="EMBL" id="AVPK01000004">
    <property type="protein sequence ID" value="KGN37845.1"/>
    <property type="molecule type" value="Genomic_DNA"/>
</dbReference>
<evidence type="ECO:0000256" key="4">
    <source>
        <dbReference type="PROSITE-ProRule" id="PRU00335"/>
    </source>
</evidence>
<dbReference type="Gene3D" id="1.10.357.10">
    <property type="entry name" value="Tetracycline Repressor, domain 2"/>
    <property type="match status" value="1"/>
</dbReference>
<dbReference type="Gene3D" id="1.10.10.60">
    <property type="entry name" value="Homeodomain-like"/>
    <property type="match status" value="1"/>
</dbReference>